<protein>
    <submittedName>
        <fullName evidence="1">Uncharacterized protein</fullName>
    </submittedName>
</protein>
<comment type="caution">
    <text evidence="1">The sequence shown here is derived from an EMBL/GenBank/DDBJ whole genome shotgun (WGS) entry which is preliminary data.</text>
</comment>
<evidence type="ECO:0000313" key="1">
    <source>
        <dbReference type="EMBL" id="GKH03668.1"/>
    </source>
</evidence>
<proteinExistence type="predicted"/>
<accession>A0A413XBT3</accession>
<organism evidence="1 2">
    <name type="scientific">Hungatella hathewayi</name>
    <dbReference type="NCBI Taxonomy" id="154046"/>
    <lineage>
        <taxon>Bacteria</taxon>
        <taxon>Bacillati</taxon>
        <taxon>Bacillota</taxon>
        <taxon>Clostridia</taxon>
        <taxon>Lachnospirales</taxon>
        <taxon>Lachnospiraceae</taxon>
        <taxon>Hungatella</taxon>
    </lineage>
</organism>
<dbReference type="Proteomes" id="UP001055091">
    <property type="component" value="Unassembled WGS sequence"/>
</dbReference>
<evidence type="ECO:0000313" key="2">
    <source>
        <dbReference type="Proteomes" id="UP001055091"/>
    </source>
</evidence>
<name>A0A413XBT3_9FIRM</name>
<dbReference type="GeneID" id="93149652"/>
<reference evidence="1" key="1">
    <citation type="submission" date="2022-01" db="EMBL/GenBank/DDBJ databases">
        <title>Novel bile acid biosynthetic pathways are enriched in the microbiome of centenarians.</title>
        <authorList>
            <person name="Sato Y."/>
            <person name="Atarashi K."/>
            <person name="Plichta R.D."/>
            <person name="Arai Y."/>
            <person name="Sasajima S."/>
            <person name="Kearney M.S."/>
            <person name="Suda W."/>
            <person name="Takeshita K."/>
            <person name="Sasaki T."/>
            <person name="Okamoto S."/>
            <person name="Skelly N.A."/>
            <person name="Okamura Y."/>
            <person name="Vlamakis H."/>
            <person name="Li Y."/>
            <person name="Tanoue T."/>
            <person name="Takei H."/>
            <person name="Nittono H."/>
            <person name="Narushima S."/>
            <person name="Irie J."/>
            <person name="Itoh H."/>
            <person name="Moriya K."/>
            <person name="Sugiura Y."/>
            <person name="Suematsu M."/>
            <person name="Moritoki N."/>
            <person name="Shibata S."/>
            <person name="Littman R.D."/>
            <person name="Fischbach A.M."/>
            <person name="Uwamino Y."/>
            <person name="Inoue T."/>
            <person name="Honda A."/>
            <person name="Hattori M."/>
            <person name="Murai T."/>
            <person name="Xavier J.R."/>
            <person name="Hirose N."/>
            <person name="Honda K."/>
        </authorList>
    </citation>
    <scope>NUCLEOTIDE SEQUENCE</scope>
    <source>
        <strain evidence="1">CE91-St55</strain>
    </source>
</reference>
<dbReference type="AlphaFoldDB" id="A0A413XBT3"/>
<sequence>MKATKITRIQKLASLAVTAVLTGSLLILGGFASDAQEPERQIQTDSDITDGWLNDSKNPESKKWRHSFKTEGFFVNQYGIRLAWNNDSSLYQTTRQVTAGEVYTVSFIEELKQYADNPDVMEAIRLAILEERETEENSTNQWVTNFIMTNPVVVGVDGPYQETYDELAAVFYESGKKEYYSSVLEKSSKETQAAMAERAYKEHNIPCFSMTVQILTAEERLQYLEKSYQDNQTAFFSILFSDLAGNEQTSYAYRAYEDDRKDFFSIAVESLDSYQCEALAKRAYREGKKEFLYLIPGAKDDKDF</sequence>
<dbReference type="EMBL" id="BQNJ01000002">
    <property type="protein sequence ID" value="GKH03668.1"/>
    <property type="molecule type" value="Genomic_DNA"/>
</dbReference>
<dbReference type="RefSeq" id="WP_022032453.1">
    <property type="nucleotide sequence ID" value="NZ_BQNJ01000002.1"/>
</dbReference>
<gene>
    <name evidence="1" type="ORF">CE91St55_56490</name>
</gene>